<dbReference type="GO" id="GO:0009103">
    <property type="term" value="P:lipopolysaccharide biosynthetic process"/>
    <property type="evidence" value="ECO:0007669"/>
    <property type="project" value="TreeGrafter"/>
</dbReference>
<dbReference type="Proteomes" id="UP001167831">
    <property type="component" value="Unassembled WGS sequence"/>
</dbReference>
<evidence type="ECO:0000259" key="2">
    <source>
        <dbReference type="Pfam" id="PF13524"/>
    </source>
</evidence>
<evidence type="ECO:0000313" key="5">
    <source>
        <dbReference type="Proteomes" id="UP001167831"/>
    </source>
</evidence>
<dbReference type="Pfam" id="PF13524">
    <property type="entry name" value="Glyco_trans_1_2"/>
    <property type="match status" value="1"/>
</dbReference>
<gene>
    <name evidence="3" type="ORF">QVN81_02090</name>
    <name evidence="4" type="ORF">QVN84_02085</name>
</gene>
<dbReference type="AlphaFoldDB" id="A0AAW7JGC3"/>
<proteinExistence type="predicted"/>
<dbReference type="EC" id="2.4.-.-" evidence="4"/>
<evidence type="ECO:0000313" key="3">
    <source>
        <dbReference type="EMBL" id="MDN0021818.1"/>
    </source>
</evidence>
<dbReference type="RefSeq" id="WP_289824568.1">
    <property type="nucleotide sequence ID" value="NZ_JAUEIE010000001.1"/>
</dbReference>
<organism evidence="4 6">
    <name type="scientific">Leyella lascolaii</name>
    <dbReference type="NCBI Taxonomy" id="1776379"/>
    <lineage>
        <taxon>Bacteria</taxon>
        <taxon>Pseudomonadati</taxon>
        <taxon>Bacteroidota</taxon>
        <taxon>Bacteroidia</taxon>
        <taxon>Bacteroidales</taxon>
        <taxon>Prevotellaceae</taxon>
        <taxon>Leyella</taxon>
    </lineage>
</organism>
<name>A0AAW7JGC3_9BACT</name>
<dbReference type="PANTHER" id="PTHR46401:SF2">
    <property type="entry name" value="GLYCOSYLTRANSFERASE WBBK-RELATED"/>
    <property type="match status" value="1"/>
</dbReference>
<sequence length="354" mass="40634">MKVYFYHTQDIAHIRRRMEAGEFPAHFLYGAAGLEANGIGVVWHRSRPGLPRWRMMLRNARLILTSRERFDAVYATHYRGLELIVLLRALRLFRRPVVIWHHQPVVTSKGFVRERFGRLFYRGFDRMIFFSQKLMDDSLPSPKARPSRMVLGHWGADLGFYDRVMAEGGDRRTGFISTGKELRDMPTLVRAFNRTGARLDIYTGRNTGGVNYEEVFAANPPKENIRVHYVNGLCPYELSLKVNRAACVVICCKETRYTVGLTTVVEALALGLPVICSRNPQIPVDFEAEGCGITVPYYDTDGWERAVRYITDHPDEAREMGRRGRRLAERMFNDSRCAREVAEVLRGAVKENGQ</sequence>
<reference evidence="4" key="2">
    <citation type="submission" date="2023-08" db="EMBL/GenBank/DDBJ databases">
        <title>Identification and characterization of horizontal gene transfer across gut microbiota members of farm animals based on homology search.</title>
        <authorList>
            <person name="Schwarzerova J."/>
            <person name="Nykrynova M."/>
            <person name="Jureckova K."/>
            <person name="Cejkova D."/>
            <person name="Rychlik I."/>
        </authorList>
    </citation>
    <scope>NUCLEOTIDE SEQUENCE</scope>
    <source>
        <strain evidence="4">ET15</strain>
        <strain evidence="3">ET37</strain>
    </source>
</reference>
<evidence type="ECO:0000256" key="1">
    <source>
        <dbReference type="ARBA" id="ARBA00022679"/>
    </source>
</evidence>
<dbReference type="Gene3D" id="3.40.50.2000">
    <property type="entry name" value="Glycogen Phosphorylase B"/>
    <property type="match status" value="2"/>
</dbReference>
<keyword evidence="5" id="KW-1185">Reference proteome</keyword>
<dbReference type="EMBL" id="JAUEIE010000001">
    <property type="protein sequence ID" value="MDN0021818.1"/>
    <property type="molecule type" value="Genomic_DNA"/>
</dbReference>
<keyword evidence="4" id="KW-0328">Glycosyltransferase</keyword>
<dbReference type="Proteomes" id="UP001168478">
    <property type="component" value="Unassembled WGS sequence"/>
</dbReference>
<comment type="caution">
    <text evidence="4">The sequence shown here is derived from an EMBL/GenBank/DDBJ whole genome shotgun (WGS) entry which is preliminary data.</text>
</comment>
<dbReference type="EMBL" id="JAUEIF010000001">
    <property type="protein sequence ID" value="MDN0024315.1"/>
    <property type="molecule type" value="Genomic_DNA"/>
</dbReference>
<dbReference type="PANTHER" id="PTHR46401">
    <property type="entry name" value="GLYCOSYLTRANSFERASE WBBK-RELATED"/>
    <property type="match status" value="1"/>
</dbReference>
<feature type="domain" description="Spore protein YkvP/CgeB glycosyl transferase-like" evidence="2">
    <location>
        <begin position="211"/>
        <end position="340"/>
    </location>
</feature>
<keyword evidence="1 4" id="KW-0808">Transferase</keyword>
<dbReference type="SUPFAM" id="SSF53756">
    <property type="entry name" value="UDP-Glycosyltransferase/glycogen phosphorylase"/>
    <property type="match status" value="1"/>
</dbReference>
<evidence type="ECO:0000313" key="6">
    <source>
        <dbReference type="Proteomes" id="UP001168478"/>
    </source>
</evidence>
<dbReference type="InterPro" id="IPR055259">
    <property type="entry name" value="YkvP/CgeB_Glyco_trans-like"/>
</dbReference>
<dbReference type="GO" id="GO:0016757">
    <property type="term" value="F:glycosyltransferase activity"/>
    <property type="evidence" value="ECO:0007669"/>
    <property type="project" value="UniProtKB-KW"/>
</dbReference>
<accession>A0AAW7JGC3</accession>
<evidence type="ECO:0000313" key="4">
    <source>
        <dbReference type="EMBL" id="MDN0024315.1"/>
    </source>
</evidence>
<protein>
    <submittedName>
        <fullName evidence="4">Glycosyltransferase</fullName>
        <ecNumber evidence="4">2.4.-.-</ecNumber>
    </submittedName>
</protein>
<reference evidence="4" key="1">
    <citation type="submission" date="2023-06" db="EMBL/GenBank/DDBJ databases">
        <authorList>
            <person name="Zeman M."/>
            <person name="Kubasova T."/>
            <person name="Jahodarova E."/>
            <person name="Nykrynova M."/>
            <person name="Rychlik I."/>
        </authorList>
    </citation>
    <scope>NUCLEOTIDE SEQUENCE</scope>
    <source>
        <strain evidence="4">ET15</strain>
        <strain evidence="3">ET37</strain>
    </source>
</reference>